<sequence length="173" mass="19181">MSGSLSPGAHAHDETRDGDLCWVTSLRATPTGAYGFACGDVETHRPAQGLGRALPLAILSSVSMSKNAEEREDREERQGDLATEADRKVEKPRRYQVVLHNDDYTTMDFVVFVLIKFFNRTETEATHIMLSVHHRGHGVAGVYTKDVAETKVARVTDHAKQHGMPLRLTAEPE</sequence>
<accession>A0A0K1EG68</accession>
<name>A0A0K1EG68_CHOCO</name>
<evidence type="ECO:0000313" key="5">
    <source>
        <dbReference type="Proteomes" id="UP000067626"/>
    </source>
</evidence>
<dbReference type="AlphaFoldDB" id="A0A0K1EG68"/>
<dbReference type="Pfam" id="PF02617">
    <property type="entry name" value="ClpS"/>
    <property type="match status" value="1"/>
</dbReference>
<proteinExistence type="inferred from homology"/>
<dbReference type="PATRIC" id="fig|52.7.peg.4426"/>
<evidence type="ECO:0000256" key="2">
    <source>
        <dbReference type="SAM" id="MobiDB-lite"/>
    </source>
</evidence>
<dbReference type="STRING" id="52.CMC5_040170"/>
<dbReference type="NCBIfam" id="NF000672">
    <property type="entry name" value="PRK00033.1-5"/>
    <property type="match status" value="1"/>
</dbReference>
<evidence type="ECO:0000256" key="1">
    <source>
        <dbReference type="HAMAP-Rule" id="MF_00302"/>
    </source>
</evidence>
<dbReference type="Proteomes" id="UP000067626">
    <property type="component" value="Chromosome"/>
</dbReference>
<feature type="domain" description="Adaptor protein ClpS core" evidence="3">
    <location>
        <begin position="90"/>
        <end position="169"/>
    </location>
</feature>
<dbReference type="GO" id="GO:0006508">
    <property type="term" value="P:proteolysis"/>
    <property type="evidence" value="ECO:0007669"/>
    <property type="project" value="UniProtKB-UniRule"/>
</dbReference>
<protein>
    <recommendedName>
        <fullName evidence="1">ATP-dependent Clp protease adapter protein ClpS</fullName>
    </recommendedName>
</protein>
<dbReference type="Gene3D" id="3.30.1390.10">
    <property type="match status" value="1"/>
</dbReference>
<comment type="similarity">
    <text evidence="1">Belongs to the ClpS family.</text>
</comment>
<dbReference type="PANTHER" id="PTHR33473:SF19">
    <property type="entry name" value="ATP-DEPENDENT CLP PROTEASE ADAPTER PROTEIN CLPS"/>
    <property type="match status" value="1"/>
</dbReference>
<feature type="region of interest" description="Disordered" evidence="2">
    <location>
        <begin position="64"/>
        <end position="87"/>
    </location>
</feature>
<dbReference type="InterPro" id="IPR003769">
    <property type="entry name" value="ClpS_core"/>
</dbReference>
<dbReference type="EMBL" id="CP012159">
    <property type="protein sequence ID" value="AKT39866.1"/>
    <property type="molecule type" value="Genomic_DNA"/>
</dbReference>
<evidence type="ECO:0000313" key="4">
    <source>
        <dbReference type="EMBL" id="AKT39866.1"/>
    </source>
</evidence>
<dbReference type="PANTHER" id="PTHR33473">
    <property type="entry name" value="ATP-DEPENDENT CLP PROTEASE ADAPTER PROTEIN CLPS1, CHLOROPLASTIC"/>
    <property type="match status" value="1"/>
</dbReference>
<dbReference type="FunFam" id="3.30.1390.10:FF:000002">
    <property type="entry name" value="ATP-dependent Clp protease adapter protein ClpS"/>
    <property type="match status" value="1"/>
</dbReference>
<reference evidence="4 5" key="1">
    <citation type="submission" date="2015-07" db="EMBL/GenBank/DDBJ databases">
        <title>Genome analysis of myxobacterium Chondromyces crocatus Cm c5 reveals a high potential for natural compound synthesis and the genetic basis for the loss of fruiting body formation.</title>
        <authorList>
            <person name="Zaburannyi N."/>
            <person name="Bunk B."/>
            <person name="Maier J."/>
            <person name="Overmann J."/>
            <person name="Mueller R."/>
        </authorList>
    </citation>
    <scope>NUCLEOTIDE SEQUENCE [LARGE SCALE GENOMIC DNA]</scope>
    <source>
        <strain evidence="4 5">Cm c5</strain>
    </source>
</reference>
<dbReference type="KEGG" id="ccro:CMC5_040170"/>
<dbReference type="HAMAP" id="MF_00302">
    <property type="entry name" value="ClpS"/>
    <property type="match status" value="1"/>
</dbReference>
<dbReference type="SUPFAM" id="SSF54736">
    <property type="entry name" value="ClpS-like"/>
    <property type="match status" value="1"/>
</dbReference>
<gene>
    <name evidence="1" type="primary">clpS</name>
    <name evidence="4" type="ORF">CMC5_040170</name>
</gene>
<keyword evidence="5" id="KW-1185">Reference proteome</keyword>
<dbReference type="GO" id="GO:0030163">
    <property type="term" value="P:protein catabolic process"/>
    <property type="evidence" value="ECO:0007669"/>
    <property type="project" value="InterPro"/>
</dbReference>
<evidence type="ECO:0000259" key="3">
    <source>
        <dbReference type="Pfam" id="PF02617"/>
    </source>
</evidence>
<feature type="compositionally biased region" description="Basic and acidic residues" evidence="2">
    <location>
        <begin position="67"/>
        <end position="87"/>
    </location>
</feature>
<dbReference type="InterPro" id="IPR022935">
    <property type="entry name" value="ClpS"/>
</dbReference>
<organism evidence="4 5">
    <name type="scientific">Chondromyces crocatus</name>
    <dbReference type="NCBI Taxonomy" id="52"/>
    <lineage>
        <taxon>Bacteria</taxon>
        <taxon>Pseudomonadati</taxon>
        <taxon>Myxococcota</taxon>
        <taxon>Polyangia</taxon>
        <taxon>Polyangiales</taxon>
        <taxon>Polyangiaceae</taxon>
        <taxon>Chondromyces</taxon>
    </lineage>
</organism>
<dbReference type="InterPro" id="IPR014719">
    <property type="entry name" value="Ribosomal_bL12_C/ClpS-like"/>
</dbReference>
<comment type="subunit">
    <text evidence="1">Binds to the N-terminal domain of the chaperone ClpA.</text>
</comment>
<comment type="function">
    <text evidence="1">Involved in the modulation of the specificity of the ClpAP-mediated ATP-dependent protein degradation.</text>
</comment>